<evidence type="ECO:0000256" key="1">
    <source>
        <dbReference type="ARBA" id="ARBA00022603"/>
    </source>
</evidence>
<evidence type="ECO:0000259" key="4">
    <source>
        <dbReference type="Pfam" id="PF22528"/>
    </source>
</evidence>
<dbReference type="Proteomes" id="UP000815325">
    <property type="component" value="Unassembled WGS sequence"/>
</dbReference>
<protein>
    <submittedName>
        <fullName evidence="5">S-adenosyl-L-methionine-dependent methyltransferase</fullName>
    </submittedName>
</protein>
<dbReference type="Pfam" id="PF22528">
    <property type="entry name" value="PRMT_C"/>
    <property type="match status" value="1"/>
</dbReference>
<dbReference type="Gene3D" id="3.40.50.150">
    <property type="entry name" value="Vaccinia Virus protein VP39"/>
    <property type="match status" value="1"/>
</dbReference>
<dbReference type="PANTHER" id="PTHR11006:SF89">
    <property type="entry name" value="PROTEIN ARGININE N-METHYLTRANSFERASE 3-RELATED"/>
    <property type="match status" value="1"/>
</dbReference>
<evidence type="ECO:0000256" key="2">
    <source>
        <dbReference type="ARBA" id="ARBA00022679"/>
    </source>
</evidence>
<gene>
    <name evidence="5" type="ORF">DUNSADRAFT_5315</name>
</gene>
<organism evidence="5 6">
    <name type="scientific">Dunaliella salina</name>
    <name type="common">Green alga</name>
    <name type="synonym">Protococcus salinus</name>
    <dbReference type="NCBI Taxonomy" id="3046"/>
    <lineage>
        <taxon>Eukaryota</taxon>
        <taxon>Viridiplantae</taxon>
        <taxon>Chlorophyta</taxon>
        <taxon>core chlorophytes</taxon>
        <taxon>Chlorophyceae</taxon>
        <taxon>CS clade</taxon>
        <taxon>Chlamydomonadales</taxon>
        <taxon>Dunaliellaceae</taxon>
        <taxon>Dunaliella</taxon>
    </lineage>
</organism>
<feature type="domain" description="Protein arginine N-methyltransferase" evidence="4">
    <location>
        <begin position="172"/>
        <end position="334"/>
    </location>
</feature>
<dbReference type="SUPFAM" id="SSF53335">
    <property type="entry name" value="S-adenosyl-L-methionine-dependent methyltransferases"/>
    <property type="match status" value="1"/>
</dbReference>
<evidence type="ECO:0000313" key="5">
    <source>
        <dbReference type="EMBL" id="KAF5836875.1"/>
    </source>
</evidence>
<accession>A0ABQ7GQI9</accession>
<comment type="caution">
    <text evidence="5">The sequence shown here is derived from an EMBL/GenBank/DDBJ whole genome shotgun (WGS) entry which is preliminary data.</text>
</comment>
<keyword evidence="6" id="KW-1185">Reference proteome</keyword>
<dbReference type="Pfam" id="PF13489">
    <property type="entry name" value="Methyltransf_23"/>
    <property type="match status" value="1"/>
</dbReference>
<evidence type="ECO:0000256" key="3">
    <source>
        <dbReference type="ARBA" id="ARBA00022691"/>
    </source>
</evidence>
<sequence length="353" mass="37260">MPLLGLQPQSRSSDFHIRKLTAKGLCGFLLLKKKSTGAESSSTSSSSTTEAYFRQYDNPNSHMPLLRDSVLTRTWQLALEQLGPEHIRGKVVLDVGCGPGHLAMMCAQAGAEHVIAVDGSAAIAEVARQVKKADVLVSNFAGPGLLAGGMMRAIARARRDLLKPGGLVLPSRAELFVSGIEDREALAAAKAAWDVPVAGLTLAPAMMQVVRHPRVETLQRASQVATSTCNLLQLSTAAVGVLHFDLGFCCPSSSQSGPNEQAASSSLNGGNQEEVAVFTSDPRAPPTHYQQLVLSFPRAVRVAKGDVLEGKMSLQPSGTKGSDVEISVELTFQGSTATTSYMLVHSACGQTLL</sequence>
<evidence type="ECO:0000313" key="6">
    <source>
        <dbReference type="Proteomes" id="UP000815325"/>
    </source>
</evidence>
<dbReference type="InterPro" id="IPR055135">
    <property type="entry name" value="PRMT_dom"/>
</dbReference>
<dbReference type="InterPro" id="IPR029063">
    <property type="entry name" value="SAM-dependent_MTases_sf"/>
</dbReference>
<dbReference type="CDD" id="cd02440">
    <property type="entry name" value="AdoMet_MTases"/>
    <property type="match status" value="1"/>
</dbReference>
<reference evidence="5" key="1">
    <citation type="submission" date="2017-08" db="EMBL/GenBank/DDBJ databases">
        <authorList>
            <person name="Polle J.E."/>
            <person name="Barry K."/>
            <person name="Cushman J."/>
            <person name="Schmutz J."/>
            <person name="Tran D."/>
            <person name="Hathwaick L.T."/>
            <person name="Yim W.C."/>
            <person name="Jenkins J."/>
            <person name="Mckie-Krisberg Z.M."/>
            <person name="Prochnik S."/>
            <person name="Lindquist E."/>
            <person name="Dockter R.B."/>
            <person name="Adam C."/>
            <person name="Molina H."/>
            <person name="Bunkerborg J."/>
            <person name="Jin E."/>
            <person name="Buchheim M."/>
            <person name="Magnuson J."/>
        </authorList>
    </citation>
    <scope>NUCLEOTIDE SEQUENCE</scope>
    <source>
        <strain evidence="5">CCAP 19/18</strain>
    </source>
</reference>
<keyword evidence="1 5" id="KW-0489">Methyltransferase</keyword>
<name>A0ABQ7GQI9_DUNSA</name>
<dbReference type="GO" id="GO:0032259">
    <property type="term" value="P:methylation"/>
    <property type="evidence" value="ECO:0007669"/>
    <property type="project" value="UniProtKB-KW"/>
</dbReference>
<keyword evidence="3" id="KW-0949">S-adenosyl-L-methionine</keyword>
<keyword evidence="2" id="KW-0808">Transferase</keyword>
<proteinExistence type="predicted"/>
<dbReference type="PANTHER" id="PTHR11006">
    <property type="entry name" value="PROTEIN ARGININE N-METHYLTRANSFERASE"/>
    <property type="match status" value="1"/>
</dbReference>
<dbReference type="EMBL" id="MU069639">
    <property type="protein sequence ID" value="KAF5836875.1"/>
    <property type="molecule type" value="Genomic_DNA"/>
</dbReference>
<dbReference type="Gene3D" id="2.70.160.11">
    <property type="entry name" value="Hnrnp arginine n-methyltransferase1"/>
    <property type="match status" value="1"/>
</dbReference>
<dbReference type="InterPro" id="IPR025799">
    <property type="entry name" value="Arg_MeTrfase"/>
</dbReference>
<dbReference type="GO" id="GO:0008168">
    <property type="term" value="F:methyltransferase activity"/>
    <property type="evidence" value="ECO:0007669"/>
    <property type="project" value="UniProtKB-KW"/>
</dbReference>